<dbReference type="EMBL" id="BMXR01000021">
    <property type="protein sequence ID" value="GGX75402.1"/>
    <property type="molecule type" value="Genomic_DNA"/>
</dbReference>
<gene>
    <name evidence="9" type="primary">yscS</name>
    <name evidence="9" type="ORF">GCM10007392_48190</name>
</gene>
<evidence type="ECO:0000256" key="5">
    <source>
        <dbReference type="ARBA" id="ARBA00022989"/>
    </source>
</evidence>
<evidence type="ECO:0000256" key="4">
    <source>
        <dbReference type="ARBA" id="ARBA00022692"/>
    </source>
</evidence>
<dbReference type="GO" id="GO:0005886">
    <property type="term" value="C:plasma membrane"/>
    <property type="evidence" value="ECO:0007669"/>
    <property type="project" value="UniProtKB-SubCell"/>
</dbReference>
<dbReference type="InterPro" id="IPR002191">
    <property type="entry name" value="Bac_export_3"/>
</dbReference>
<keyword evidence="5 8" id="KW-1133">Transmembrane helix</keyword>
<dbReference type="PIRSF" id="PIRSF004669">
    <property type="entry name" value="FliQ"/>
    <property type="match status" value="1"/>
</dbReference>
<reference evidence="9" key="1">
    <citation type="journal article" date="2014" name="Int. J. Syst. Evol. Microbiol.">
        <title>Complete genome sequence of Corynebacterium casei LMG S-19264T (=DSM 44701T), isolated from a smear-ripened cheese.</title>
        <authorList>
            <consortium name="US DOE Joint Genome Institute (JGI-PGF)"/>
            <person name="Walter F."/>
            <person name="Albersmeier A."/>
            <person name="Kalinowski J."/>
            <person name="Ruckert C."/>
        </authorList>
    </citation>
    <scope>NUCLEOTIDE SEQUENCE</scope>
    <source>
        <strain evidence="9">KCTC 22169</strain>
    </source>
</reference>
<evidence type="ECO:0000313" key="9">
    <source>
        <dbReference type="EMBL" id="GGX75402.1"/>
    </source>
</evidence>
<evidence type="ECO:0000256" key="6">
    <source>
        <dbReference type="ARBA" id="ARBA00023026"/>
    </source>
</evidence>
<keyword evidence="6" id="KW-0843">Virulence</keyword>
<sequence>MSFDIVRLTQDALWLMLMLSGPPILVAAIAGLLVAFIQAATQLQEQTLAFAVKLAAVVITLFLMGALLGETLYEFSTRIFDGFPTMLEP</sequence>
<keyword evidence="7 8" id="KW-0472">Membrane</keyword>
<feature type="transmembrane region" description="Helical" evidence="8">
    <location>
        <begin position="12"/>
        <end position="36"/>
    </location>
</feature>
<evidence type="ECO:0000256" key="8">
    <source>
        <dbReference type="SAM" id="Phobius"/>
    </source>
</evidence>
<dbReference type="PANTHER" id="PTHR34040:SF7">
    <property type="entry name" value="SURFACE PRESENTATION OF ANTIGENS PROTEIN SPAQ"/>
    <property type="match status" value="1"/>
</dbReference>
<proteinExistence type="inferred from homology"/>
<comment type="subcellular location">
    <subcellularLocation>
        <location evidence="1">Cell membrane</location>
        <topology evidence="1">Multi-pass membrane protein</topology>
    </subcellularLocation>
</comment>
<organism evidence="9 10">
    <name type="scientific">Saccharospirillum salsuginis</name>
    <dbReference type="NCBI Taxonomy" id="418750"/>
    <lineage>
        <taxon>Bacteria</taxon>
        <taxon>Pseudomonadati</taxon>
        <taxon>Pseudomonadota</taxon>
        <taxon>Gammaproteobacteria</taxon>
        <taxon>Oceanospirillales</taxon>
        <taxon>Saccharospirillaceae</taxon>
        <taxon>Saccharospirillum</taxon>
    </lineage>
</organism>
<protein>
    <submittedName>
        <fullName evidence="9">EscS/YscS/HrcS family type III secretion system export apparatus protein</fullName>
    </submittedName>
</protein>
<dbReference type="GO" id="GO:0009306">
    <property type="term" value="P:protein secretion"/>
    <property type="evidence" value="ECO:0007669"/>
    <property type="project" value="InterPro"/>
</dbReference>
<evidence type="ECO:0000313" key="10">
    <source>
        <dbReference type="Proteomes" id="UP000626148"/>
    </source>
</evidence>
<evidence type="ECO:0000256" key="3">
    <source>
        <dbReference type="ARBA" id="ARBA00022475"/>
    </source>
</evidence>
<dbReference type="PRINTS" id="PR00952">
    <property type="entry name" value="TYPE3IMQPROT"/>
</dbReference>
<comment type="caution">
    <text evidence="9">The sequence shown here is derived from an EMBL/GenBank/DDBJ whole genome shotgun (WGS) entry which is preliminary data.</text>
</comment>
<keyword evidence="3" id="KW-1003">Cell membrane</keyword>
<dbReference type="Proteomes" id="UP000626148">
    <property type="component" value="Unassembled WGS sequence"/>
</dbReference>
<reference evidence="9" key="2">
    <citation type="submission" date="2020-09" db="EMBL/GenBank/DDBJ databases">
        <authorList>
            <person name="Sun Q."/>
            <person name="Kim S."/>
        </authorList>
    </citation>
    <scope>NUCLEOTIDE SEQUENCE</scope>
    <source>
        <strain evidence="9">KCTC 22169</strain>
    </source>
</reference>
<keyword evidence="4 8" id="KW-0812">Transmembrane</keyword>
<accession>A0A918KSI0</accession>
<evidence type="ECO:0000256" key="1">
    <source>
        <dbReference type="ARBA" id="ARBA00004651"/>
    </source>
</evidence>
<name>A0A918KSI0_9GAMM</name>
<dbReference type="Pfam" id="PF01313">
    <property type="entry name" value="Bac_export_3"/>
    <property type="match status" value="1"/>
</dbReference>
<evidence type="ECO:0000256" key="7">
    <source>
        <dbReference type="ARBA" id="ARBA00023136"/>
    </source>
</evidence>
<dbReference type="InterPro" id="IPR006306">
    <property type="entry name" value="T3SS_HrpO"/>
</dbReference>
<dbReference type="AlphaFoldDB" id="A0A918KSI0"/>
<dbReference type="NCBIfam" id="TIGR01403">
    <property type="entry name" value="fliQ_rel_III"/>
    <property type="match status" value="1"/>
</dbReference>
<dbReference type="PANTHER" id="PTHR34040">
    <property type="entry name" value="FLAGELLAR BIOSYNTHETIC PROTEIN FLIQ"/>
    <property type="match status" value="1"/>
</dbReference>
<comment type="similarity">
    <text evidence="2">Belongs to the FliQ/MopD/SpaQ family.</text>
</comment>
<dbReference type="RefSeq" id="WP_189613671.1">
    <property type="nucleotide sequence ID" value="NZ_BMXR01000021.1"/>
</dbReference>
<evidence type="ECO:0000256" key="2">
    <source>
        <dbReference type="ARBA" id="ARBA00006156"/>
    </source>
</evidence>
<keyword evidence="10" id="KW-1185">Reference proteome</keyword>
<feature type="transmembrane region" description="Helical" evidence="8">
    <location>
        <begin position="48"/>
        <end position="68"/>
    </location>
</feature>